<dbReference type="Proteomes" id="UP001151287">
    <property type="component" value="Unassembled WGS sequence"/>
</dbReference>
<dbReference type="InterPro" id="IPR032799">
    <property type="entry name" value="TAXi_C"/>
</dbReference>
<keyword evidence="2" id="KW-0645">Protease</keyword>
<proteinExistence type="inferred from homology"/>
<dbReference type="InterPro" id="IPR032861">
    <property type="entry name" value="TAXi_N"/>
</dbReference>
<dbReference type="GO" id="GO:0004190">
    <property type="term" value="F:aspartic-type endopeptidase activity"/>
    <property type="evidence" value="ECO:0007669"/>
    <property type="project" value="UniProtKB-KW"/>
</dbReference>
<dbReference type="PANTHER" id="PTHR47967">
    <property type="entry name" value="OS07G0603500 PROTEIN-RELATED"/>
    <property type="match status" value="1"/>
</dbReference>
<keyword evidence="5" id="KW-0325">Glycoprotein</keyword>
<evidence type="ECO:0000256" key="6">
    <source>
        <dbReference type="SAM" id="SignalP"/>
    </source>
</evidence>
<dbReference type="InterPro" id="IPR051708">
    <property type="entry name" value="Plant_Aspart_Prot_A1"/>
</dbReference>
<name>A0A9Q0CYY4_9POAL</name>
<evidence type="ECO:0000256" key="4">
    <source>
        <dbReference type="ARBA" id="ARBA00022801"/>
    </source>
</evidence>
<evidence type="ECO:0000313" key="9">
    <source>
        <dbReference type="Proteomes" id="UP001151287"/>
    </source>
</evidence>
<evidence type="ECO:0000256" key="5">
    <source>
        <dbReference type="ARBA" id="ARBA00023180"/>
    </source>
</evidence>
<keyword evidence="3" id="KW-0064">Aspartyl protease</keyword>
<dbReference type="GO" id="GO:0005576">
    <property type="term" value="C:extracellular region"/>
    <property type="evidence" value="ECO:0007669"/>
    <property type="project" value="TreeGrafter"/>
</dbReference>
<feature type="chain" id="PRO_5040362793" description="Peptidase A1 domain-containing protein" evidence="6">
    <location>
        <begin position="19"/>
        <end position="428"/>
    </location>
</feature>
<evidence type="ECO:0000259" key="7">
    <source>
        <dbReference type="PROSITE" id="PS51767"/>
    </source>
</evidence>
<dbReference type="SUPFAM" id="SSF50630">
    <property type="entry name" value="Acid proteases"/>
    <property type="match status" value="1"/>
</dbReference>
<comment type="similarity">
    <text evidence="1">Belongs to the peptidase A1 family.</text>
</comment>
<dbReference type="Pfam" id="PF14543">
    <property type="entry name" value="TAXi_N"/>
    <property type="match status" value="1"/>
</dbReference>
<evidence type="ECO:0000256" key="1">
    <source>
        <dbReference type="ARBA" id="ARBA00007447"/>
    </source>
</evidence>
<evidence type="ECO:0000256" key="3">
    <source>
        <dbReference type="ARBA" id="ARBA00022750"/>
    </source>
</evidence>
<dbReference type="CDD" id="cd05476">
    <property type="entry name" value="pepsin_A_like_plant"/>
    <property type="match status" value="1"/>
</dbReference>
<keyword evidence="4" id="KW-0378">Hydrolase</keyword>
<dbReference type="EMBL" id="JAMQYH010000001">
    <property type="protein sequence ID" value="KAJ1702730.1"/>
    <property type="molecule type" value="Genomic_DNA"/>
</dbReference>
<dbReference type="InterPro" id="IPR034161">
    <property type="entry name" value="Pepsin-like_plant"/>
</dbReference>
<organism evidence="8 9">
    <name type="scientific">Rhynchospora breviuscula</name>
    <dbReference type="NCBI Taxonomy" id="2022672"/>
    <lineage>
        <taxon>Eukaryota</taxon>
        <taxon>Viridiplantae</taxon>
        <taxon>Streptophyta</taxon>
        <taxon>Embryophyta</taxon>
        <taxon>Tracheophyta</taxon>
        <taxon>Spermatophyta</taxon>
        <taxon>Magnoliopsida</taxon>
        <taxon>Liliopsida</taxon>
        <taxon>Poales</taxon>
        <taxon>Cyperaceae</taxon>
        <taxon>Cyperoideae</taxon>
        <taxon>Rhynchosporeae</taxon>
        <taxon>Rhynchospora</taxon>
    </lineage>
</organism>
<dbReference type="InterPro" id="IPR033121">
    <property type="entry name" value="PEPTIDASE_A1"/>
</dbReference>
<evidence type="ECO:0000256" key="2">
    <source>
        <dbReference type="ARBA" id="ARBA00022670"/>
    </source>
</evidence>
<dbReference type="PANTHER" id="PTHR47967:SF123">
    <property type="entry name" value="ASPARTIC PROTEINASE NEPENTHESIN-1-LIKE"/>
    <property type="match status" value="1"/>
</dbReference>
<sequence length="428" mass="49077">MRHFLSFIIALCIKLTIATTTKNGFSVELIHSHSIYSPFPQKELTDGEMFEHLKKSSQVRAAWLEMSKIMTYNQSHQMTLQPIIDHVQSYYMVKLHIGSGRVPQYLLFDTAFDLPWVQCHPCNQCYPQKEPFYWPNASKTYRPLSCNHIWCMFSPCKEAICQFYGSYKDASFLRGNMAAEFFEGIEIVFGCTRAVSNYSFGGIKLPISGVFGMNKAPIAFPWQSYKYTQRRFSHCFVPEFTKTTSYLRFGNDSITKPNYQTTKIIDSYLYWYFVQLNDVSVNNQRLNLPPGTFHNNLDGSGGCFFDSGSTLTYMIPKAYKIVEEAFIKYFSVQGLKPTSLGGPKTQLCYKTGGTFSHWPTMTLHFEGADLLLEPLNLFYHKGDNEFCLVISTVTSFTLIGTSMQQDVNFVYDLNQNLLSFGRETCAKM</sequence>
<reference evidence="8" key="1">
    <citation type="journal article" date="2022" name="Cell">
        <title>Repeat-based holocentromeres influence genome architecture and karyotype evolution.</title>
        <authorList>
            <person name="Hofstatter P.G."/>
            <person name="Thangavel G."/>
            <person name="Lux T."/>
            <person name="Neumann P."/>
            <person name="Vondrak T."/>
            <person name="Novak P."/>
            <person name="Zhang M."/>
            <person name="Costa L."/>
            <person name="Castellani M."/>
            <person name="Scott A."/>
            <person name="Toegelov H."/>
            <person name="Fuchs J."/>
            <person name="Mata-Sucre Y."/>
            <person name="Dias Y."/>
            <person name="Vanzela A.L.L."/>
            <person name="Huettel B."/>
            <person name="Almeida C.C.S."/>
            <person name="Simkova H."/>
            <person name="Souza G."/>
            <person name="Pedrosa-Harand A."/>
            <person name="Macas J."/>
            <person name="Mayer K.F.X."/>
            <person name="Houben A."/>
            <person name="Marques A."/>
        </authorList>
    </citation>
    <scope>NUCLEOTIDE SEQUENCE</scope>
    <source>
        <strain evidence="8">RhyBre1mFocal</strain>
    </source>
</reference>
<dbReference type="GO" id="GO:0006508">
    <property type="term" value="P:proteolysis"/>
    <property type="evidence" value="ECO:0007669"/>
    <property type="project" value="UniProtKB-KW"/>
</dbReference>
<feature type="signal peptide" evidence="6">
    <location>
        <begin position="1"/>
        <end position="18"/>
    </location>
</feature>
<feature type="domain" description="Peptidase A1" evidence="7">
    <location>
        <begin position="91"/>
        <end position="421"/>
    </location>
</feature>
<protein>
    <recommendedName>
        <fullName evidence="7">Peptidase A1 domain-containing protein</fullName>
    </recommendedName>
</protein>
<accession>A0A9Q0CYY4</accession>
<evidence type="ECO:0000313" key="8">
    <source>
        <dbReference type="EMBL" id="KAJ1702730.1"/>
    </source>
</evidence>
<dbReference type="AlphaFoldDB" id="A0A9Q0CYY4"/>
<dbReference type="Pfam" id="PF14541">
    <property type="entry name" value="TAXi_C"/>
    <property type="match status" value="1"/>
</dbReference>
<gene>
    <name evidence="8" type="ORF">LUZ63_002509</name>
</gene>
<dbReference type="InterPro" id="IPR021109">
    <property type="entry name" value="Peptidase_aspartic_dom_sf"/>
</dbReference>
<keyword evidence="6" id="KW-0732">Signal</keyword>
<dbReference type="Gene3D" id="2.40.70.10">
    <property type="entry name" value="Acid Proteases"/>
    <property type="match status" value="2"/>
</dbReference>
<dbReference type="PROSITE" id="PS51767">
    <property type="entry name" value="PEPTIDASE_A1"/>
    <property type="match status" value="1"/>
</dbReference>
<comment type="caution">
    <text evidence="8">The sequence shown here is derived from an EMBL/GenBank/DDBJ whole genome shotgun (WGS) entry which is preliminary data.</text>
</comment>
<dbReference type="OrthoDB" id="688863at2759"/>
<keyword evidence="9" id="KW-1185">Reference proteome</keyword>